<evidence type="ECO:0000313" key="3">
    <source>
        <dbReference type="Proteomes" id="UP000799753"/>
    </source>
</evidence>
<evidence type="ECO:0000313" key="2">
    <source>
        <dbReference type="EMBL" id="KAF2644727.1"/>
    </source>
</evidence>
<dbReference type="EMBL" id="MU006778">
    <property type="protein sequence ID" value="KAF2644727.1"/>
    <property type="molecule type" value="Genomic_DNA"/>
</dbReference>
<feature type="region of interest" description="Disordered" evidence="1">
    <location>
        <begin position="444"/>
        <end position="495"/>
    </location>
</feature>
<feature type="compositionally biased region" description="Acidic residues" evidence="1">
    <location>
        <begin position="454"/>
        <end position="474"/>
    </location>
</feature>
<keyword evidence="3" id="KW-1185">Reference proteome</keyword>
<organism evidence="2 3">
    <name type="scientific">Massarina eburnea CBS 473.64</name>
    <dbReference type="NCBI Taxonomy" id="1395130"/>
    <lineage>
        <taxon>Eukaryota</taxon>
        <taxon>Fungi</taxon>
        <taxon>Dikarya</taxon>
        <taxon>Ascomycota</taxon>
        <taxon>Pezizomycotina</taxon>
        <taxon>Dothideomycetes</taxon>
        <taxon>Pleosporomycetidae</taxon>
        <taxon>Pleosporales</taxon>
        <taxon>Massarineae</taxon>
        <taxon>Massarinaceae</taxon>
        <taxon>Massarina</taxon>
    </lineage>
</organism>
<evidence type="ECO:0000256" key="1">
    <source>
        <dbReference type="SAM" id="MobiDB-lite"/>
    </source>
</evidence>
<feature type="region of interest" description="Disordered" evidence="1">
    <location>
        <begin position="184"/>
        <end position="235"/>
    </location>
</feature>
<sequence>MRNLQTPIRMATQDDAAPLHCSENSVDGKRKQRDVEGDDETVAIAPTWNGGDSKRIKTTPSDEQSEISEGWLLARYETSSIGSASPQHDEDHVESDEESPSSASVMPMDHVTMSSTESYTPQHDAGLAQPGGTLSYPAGATSPAEVTDASSASTSSHSPQANVYHRSPPSSLCSVSNHKLLSPAGPLLTHQTTSDSRISRNVSFPNIISPSSDDSLDPCQNSGWPPYPTYGTTKKPNPIDADIVFSTEEELHDYALWRNIRYHGKLAGKQFSQIRDALEYDAFVRSRTANHVDDDTPSSTVTAPRLDQLVTAGLCKHLLHPVYYSQVKHAEQGTRPLRCAVCNVQAHLDFLAVIRKTWNFYMPRWTPQRTYLTKQEYGHCYGRCRRAYHDAKISFANHATFIECWAREEAAMERMRPGIDMSQVKPHCARQAVQMMQAGVVVPSGPDVRGGYAEETEDEMSDEASEVEEGEIFDSEEKVEIPDSEEDEDDNLEES</sequence>
<feature type="compositionally biased region" description="Basic and acidic residues" evidence="1">
    <location>
        <begin position="26"/>
        <end position="35"/>
    </location>
</feature>
<reference evidence="2" key="1">
    <citation type="journal article" date="2020" name="Stud. Mycol.">
        <title>101 Dothideomycetes genomes: a test case for predicting lifestyles and emergence of pathogens.</title>
        <authorList>
            <person name="Haridas S."/>
            <person name="Albert R."/>
            <person name="Binder M."/>
            <person name="Bloem J."/>
            <person name="Labutti K."/>
            <person name="Salamov A."/>
            <person name="Andreopoulos B."/>
            <person name="Baker S."/>
            <person name="Barry K."/>
            <person name="Bills G."/>
            <person name="Bluhm B."/>
            <person name="Cannon C."/>
            <person name="Castanera R."/>
            <person name="Culley D."/>
            <person name="Daum C."/>
            <person name="Ezra D."/>
            <person name="Gonzalez J."/>
            <person name="Henrissat B."/>
            <person name="Kuo A."/>
            <person name="Liang C."/>
            <person name="Lipzen A."/>
            <person name="Lutzoni F."/>
            <person name="Magnuson J."/>
            <person name="Mondo S."/>
            <person name="Nolan M."/>
            <person name="Ohm R."/>
            <person name="Pangilinan J."/>
            <person name="Park H.-J."/>
            <person name="Ramirez L."/>
            <person name="Alfaro M."/>
            <person name="Sun H."/>
            <person name="Tritt A."/>
            <person name="Yoshinaga Y."/>
            <person name="Zwiers L.-H."/>
            <person name="Turgeon B."/>
            <person name="Goodwin S."/>
            <person name="Spatafora J."/>
            <person name="Crous P."/>
            <person name="Grigoriev I."/>
        </authorList>
    </citation>
    <scope>NUCLEOTIDE SEQUENCE</scope>
    <source>
        <strain evidence="2">CBS 473.64</strain>
    </source>
</reference>
<feature type="compositionally biased region" description="Low complexity" evidence="1">
    <location>
        <begin position="203"/>
        <end position="213"/>
    </location>
</feature>
<name>A0A6A6SC10_9PLEO</name>
<dbReference type="OrthoDB" id="3800453at2759"/>
<protein>
    <submittedName>
        <fullName evidence="2">Uncharacterized protein</fullName>
    </submittedName>
</protein>
<gene>
    <name evidence="2" type="ORF">P280DRAFT_178651</name>
</gene>
<dbReference type="AlphaFoldDB" id="A0A6A6SC10"/>
<proteinExistence type="predicted"/>
<feature type="region of interest" description="Disordered" evidence="1">
    <location>
        <begin position="1"/>
        <end position="170"/>
    </location>
</feature>
<accession>A0A6A6SC10</accession>
<feature type="compositionally biased region" description="Polar residues" evidence="1">
    <location>
        <begin position="189"/>
        <end position="202"/>
    </location>
</feature>
<feature type="compositionally biased region" description="Acidic residues" evidence="1">
    <location>
        <begin position="482"/>
        <end position="495"/>
    </location>
</feature>
<dbReference type="Proteomes" id="UP000799753">
    <property type="component" value="Unassembled WGS sequence"/>
</dbReference>
<feature type="compositionally biased region" description="Polar residues" evidence="1">
    <location>
        <begin position="77"/>
        <end position="86"/>
    </location>
</feature>
<feature type="compositionally biased region" description="Polar residues" evidence="1">
    <location>
        <begin position="112"/>
        <end position="121"/>
    </location>
</feature>
<feature type="compositionally biased region" description="Low complexity" evidence="1">
    <location>
        <begin position="149"/>
        <end position="158"/>
    </location>
</feature>